<feature type="region of interest" description="Disordered" evidence="1">
    <location>
        <begin position="25"/>
        <end position="49"/>
    </location>
</feature>
<dbReference type="Proteomes" id="UP000708208">
    <property type="component" value="Unassembled WGS sequence"/>
</dbReference>
<name>A0A8J2P5H4_9HEXA</name>
<evidence type="ECO:0000256" key="2">
    <source>
        <dbReference type="SAM" id="SignalP"/>
    </source>
</evidence>
<protein>
    <submittedName>
        <fullName evidence="3">Uncharacterized protein</fullName>
    </submittedName>
</protein>
<dbReference type="AlphaFoldDB" id="A0A8J2P5H4"/>
<keyword evidence="2" id="KW-0732">Signal</keyword>
<accession>A0A8J2P5H4</accession>
<keyword evidence="4" id="KW-1185">Reference proteome</keyword>
<feature type="chain" id="PRO_5035159092" evidence="2">
    <location>
        <begin position="21"/>
        <end position="99"/>
    </location>
</feature>
<dbReference type="EMBL" id="CAJVCH010358871">
    <property type="protein sequence ID" value="CAG7816011.1"/>
    <property type="molecule type" value="Genomic_DNA"/>
</dbReference>
<organism evidence="3 4">
    <name type="scientific">Allacma fusca</name>
    <dbReference type="NCBI Taxonomy" id="39272"/>
    <lineage>
        <taxon>Eukaryota</taxon>
        <taxon>Metazoa</taxon>
        <taxon>Ecdysozoa</taxon>
        <taxon>Arthropoda</taxon>
        <taxon>Hexapoda</taxon>
        <taxon>Collembola</taxon>
        <taxon>Symphypleona</taxon>
        <taxon>Sminthuridae</taxon>
        <taxon>Allacma</taxon>
    </lineage>
</organism>
<evidence type="ECO:0000256" key="1">
    <source>
        <dbReference type="SAM" id="MobiDB-lite"/>
    </source>
</evidence>
<comment type="caution">
    <text evidence="3">The sequence shown here is derived from an EMBL/GenBank/DDBJ whole genome shotgun (WGS) entry which is preliminary data.</text>
</comment>
<sequence>MPSNNILLFLLLSFLAVILAAPTNPSVESDNEHVSEENRSDSDGADDGIESYEWDEFEKGLLEAMTRSRWTRFRDRVTKLARERLAAEAARRAAGALFG</sequence>
<feature type="compositionally biased region" description="Basic and acidic residues" evidence="1">
    <location>
        <begin position="30"/>
        <end position="42"/>
    </location>
</feature>
<feature type="signal peptide" evidence="2">
    <location>
        <begin position="1"/>
        <end position="20"/>
    </location>
</feature>
<proteinExistence type="predicted"/>
<reference evidence="3" key="1">
    <citation type="submission" date="2021-06" db="EMBL/GenBank/DDBJ databases">
        <authorList>
            <person name="Hodson N. C."/>
            <person name="Mongue J. A."/>
            <person name="Jaron S. K."/>
        </authorList>
    </citation>
    <scope>NUCLEOTIDE SEQUENCE</scope>
</reference>
<gene>
    <name evidence="3" type="ORF">AFUS01_LOCUS26651</name>
</gene>
<evidence type="ECO:0000313" key="3">
    <source>
        <dbReference type="EMBL" id="CAG7816011.1"/>
    </source>
</evidence>
<evidence type="ECO:0000313" key="4">
    <source>
        <dbReference type="Proteomes" id="UP000708208"/>
    </source>
</evidence>